<keyword evidence="8" id="KW-1185">Reference proteome</keyword>
<dbReference type="RefSeq" id="WP_072285947.1">
    <property type="nucleotide sequence ID" value="NZ_CP015455.1"/>
</dbReference>
<dbReference type="PANTHER" id="PTHR43096:SF48">
    <property type="entry name" value="CHAPERONE PROTEIN DNAJ"/>
    <property type="match status" value="1"/>
</dbReference>
<evidence type="ECO:0000256" key="2">
    <source>
        <dbReference type="ARBA" id="ARBA00022737"/>
    </source>
</evidence>
<dbReference type="EMBL" id="CP015518">
    <property type="protein sequence ID" value="APG24130.1"/>
    <property type="molecule type" value="Genomic_DNA"/>
</dbReference>
<dbReference type="Pfam" id="PF01556">
    <property type="entry name" value="DnaJ_C"/>
    <property type="match status" value="1"/>
</dbReference>
<dbReference type="PRINTS" id="PR00625">
    <property type="entry name" value="JDOMAIN"/>
</dbReference>
<keyword evidence="1" id="KW-0479">Metal-binding</keyword>
<dbReference type="CDD" id="cd10747">
    <property type="entry name" value="DnaJ_C"/>
    <property type="match status" value="1"/>
</dbReference>
<keyword evidence="2" id="KW-0677">Repeat</keyword>
<evidence type="ECO:0000313" key="7">
    <source>
        <dbReference type="EMBL" id="APG24130.1"/>
    </source>
</evidence>
<gene>
    <name evidence="7" type="ORF">A7E75_03090</name>
</gene>
<dbReference type="Proteomes" id="UP000182264">
    <property type="component" value="Chromosome"/>
</dbReference>
<dbReference type="PANTHER" id="PTHR43096">
    <property type="entry name" value="DNAJ HOMOLOG 1, MITOCHONDRIAL-RELATED"/>
    <property type="match status" value="1"/>
</dbReference>
<evidence type="ECO:0000256" key="1">
    <source>
        <dbReference type="ARBA" id="ARBA00022723"/>
    </source>
</evidence>
<dbReference type="GO" id="GO:0008270">
    <property type="term" value="F:zinc ion binding"/>
    <property type="evidence" value="ECO:0007669"/>
    <property type="project" value="UniProtKB-KW"/>
</dbReference>
<dbReference type="Gene3D" id="1.10.287.110">
    <property type="entry name" value="DnaJ domain"/>
    <property type="match status" value="1"/>
</dbReference>
<dbReference type="InterPro" id="IPR001623">
    <property type="entry name" value="DnaJ_domain"/>
</dbReference>
<evidence type="ECO:0000259" key="6">
    <source>
        <dbReference type="PROSITE" id="PS50076"/>
    </source>
</evidence>
<keyword evidence="4" id="KW-0862">Zinc</keyword>
<dbReference type="CDD" id="cd06257">
    <property type="entry name" value="DnaJ"/>
    <property type="match status" value="1"/>
</dbReference>
<proteinExistence type="predicted"/>
<dbReference type="FunFam" id="2.60.260.20:FF:000005">
    <property type="entry name" value="Chaperone protein dnaJ 1, mitochondrial"/>
    <property type="match status" value="1"/>
</dbReference>
<keyword evidence="3" id="KW-0863">Zinc-finger</keyword>
<dbReference type="Gene3D" id="2.60.260.20">
    <property type="entry name" value="Urease metallochaperone UreE, N-terminal domain"/>
    <property type="match status" value="2"/>
</dbReference>
<evidence type="ECO:0000256" key="3">
    <source>
        <dbReference type="ARBA" id="ARBA00022771"/>
    </source>
</evidence>
<feature type="domain" description="J" evidence="6">
    <location>
        <begin position="4"/>
        <end position="69"/>
    </location>
</feature>
<dbReference type="InterPro" id="IPR036869">
    <property type="entry name" value="J_dom_sf"/>
</dbReference>
<sequence>MAKDYYAILGVAKDADTDTIKKAYRKQALKYHPDKNPGDKQAEERFKEITEAYAVLSDADKRRQYDQFGEAGFHQRFSQEDIYRNFDVGDMFREFGFDTNDIFGRLFGGGGRGASFFQGGRARAVKGQDYVMHLNLPFRQAVLGGQRRVDFRGENGIEHLQVNIPPGVESGQRLRVAGKGGASPTGGPHGDLFLEIKVDPDSRFTRQDRDLYVSVRIPFSGACLGTTVEVPTLEGEKRVKVPAGMASGGKIRLKGYGVPTHGRKKAGDLFAVIEIAIPRKPTAEQRQLLQKLAEAGL</sequence>
<keyword evidence="5" id="KW-0143">Chaperone</keyword>
<dbReference type="KEGG" id="pace:A6070_11715"/>
<protein>
    <submittedName>
        <fullName evidence="7">Integrase</fullName>
    </submittedName>
</protein>
<dbReference type="InterPro" id="IPR018253">
    <property type="entry name" value="DnaJ_domain_CS"/>
</dbReference>
<dbReference type="PROSITE" id="PS00636">
    <property type="entry name" value="DNAJ_1"/>
    <property type="match status" value="1"/>
</dbReference>
<name>A0A1L3GDV9_SYNAC</name>
<accession>A0A1L3GDV9</accession>
<dbReference type="PROSITE" id="PS50076">
    <property type="entry name" value="DNAJ_2"/>
    <property type="match status" value="1"/>
</dbReference>
<evidence type="ECO:0000256" key="5">
    <source>
        <dbReference type="ARBA" id="ARBA00023186"/>
    </source>
</evidence>
<dbReference type="InterPro" id="IPR008971">
    <property type="entry name" value="HSP40/DnaJ_pept-bd"/>
</dbReference>
<organism evidence="7 8">
    <name type="scientific">Syntrophotalea acetylenica</name>
    <name type="common">Pelobacter acetylenicus</name>
    <dbReference type="NCBI Taxonomy" id="29542"/>
    <lineage>
        <taxon>Bacteria</taxon>
        <taxon>Pseudomonadati</taxon>
        <taxon>Thermodesulfobacteriota</taxon>
        <taxon>Desulfuromonadia</taxon>
        <taxon>Desulfuromonadales</taxon>
        <taxon>Syntrophotaleaceae</taxon>
        <taxon>Syntrophotalea</taxon>
    </lineage>
</organism>
<dbReference type="GO" id="GO:0005737">
    <property type="term" value="C:cytoplasm"/>
    <property type="evidence" value="ECO:0007669"/>
    <property type="project" value="TreeGrafter"/>
</dbReference>
<dbReference type="SMART" id="SM00271">
    <property type="entry name" value="DnaJ"/>
    <property type="match status" value="1"/>
</dbReference>
<dbReference type="InterPro" id="IPR002939">
    <property type="entry name" value="DnaJ_C"/>
</dbReference>
<dbReference type="AlphaFoldDB" id="A0A1L3GDV9"/>
<evidence type="ECO:0000256" key="4">
    <source>
        <dbReference type="ARBA" id="ARBA00022833"/>
    </source>
</evidence>
<dbReference type="OrthoDB" id="9779889at2"/>
<reference evidence="7 8" key="1">
    <citation type="journal article" date="2017" name="Genome Announc.">
        <title>Complete Genome Sequences of Two Acetylene-Fermenting Pelobacter acetylenicus Strains.</title>
        <authorList>
            <person name="Sutton J.M."/>
            <person name="Baesman S.M."/>
            <person name="Fierst J.L."/>
            <person name="Poret-Peterson A.T."/>
            <person name="Oremland R.S."/>
            <person name="Dunlap D.S."/>
            <person name="Akob D.M."/>
        </authorList>
    </citation>
    <scope>NUCLEOTIDE SEQUENCE [LARGE SCALE GENOMIC DNA]</scope>
    <source>
        <strain evidence="7 8">DSM 3247</strain>
    </source>
</reference>
<dbReference type="SUPFAM" id="SSF49493">
    <property type="entry name" value="HSP40/DnaJ peptide-binding domain"/>
    <property type="match status" value="2"/>
</dbReference>
<evidence type="ECO:0000313" key="8">
    <source>
        <dbReference type="Proteomes" id="UP000182264"/>
    </source>
</evidence>
<dbReference type="STRING" id="29542.A6070_11715"/>
<dbReference type="Pfam" id="PF00226">
    <property type="entry name" value="DnaJ"/>
    <property type="match status" value="1"/>
</dbReference>
<dbReference type="FunFam" id="1.10.287.110:FF:000034">
    <property type="entry name" value="Chaperone protein DnaJ"/>
    <property type="match status" value="1"/>
</dbReference>
<dbReference type="GO" id="GO:0042026">
    <property type="term" value="P:protein refolding"/>
    <property type="evidence" value="ECO:0007669"/>
    <property type="project" value="TreeGrafter"/>
</dbReference>
<dbReference type="SUPFAM" id="SSF46565">
    <property type="entry name" value="Chaperone J-domain"/>
    <property type="match status" value="1"/>
</dbReference>
<dbReference type="GO" id="GO:0051082">
    <property type="term" value="F:unfolded protein binding"/>
    <property type="evidence" value="ECO:0007669"/>
    <property type="project" value="InterPro"/>
</dbReference>